<protein>
    <recommendedName>
        <fullName evidence="2">FHA domain-containing protein</fullName>
    </recommendedName>
</protein>
<gene>
    <name evidence="3" type="ORF">PGLA2088_LOCUS42734</name>
</gene>
<dbReference type="SUPFAM" id="SSF49879">
    <property type="entry name" value="SMAD/FHA domain"/>
    <property type="match status" value="1"/>
</dbReference>
<dbReference type="InterPro" id="IPR008984">
    <property type="entry name" value="SMAD_FHA_dom_sf"/>
</dbReference>
<dbReference type="Pfam" id="PF00498">
    <property type="entry name" value="FHA"/>
    <property type="match status" value="1"/>
</dbReference>
<evidence type="ECO:0000313" key="4">
    <source>
        <dbReference type="Proteomes" id="UP000626109"/>
    </source>
</evidence>
<feature type="non-terminal residue" evidence="3">
    <location>
        <position position="1"/>
    </location>
</feature>
<feature type="region of interest" description="Disordered" evidence="1">
    <location>
        <begin position="313"/>
        <end position="355"/>
    </location>
</feature>
<dbReference type="InterPro" id="IPR000253">
    <property type="entry name" value="FHA_dom"/>
</dbReference>
<dbReference type="AlphaFoldDB" id="A0A813LAY5"/>
<dbReference type="EMBL" id="CAJNNW010034450">
    <property type="protein sequence ID" value="CAE8722741.1"/>
    <property type="molecule type" value="Genomic_DNA"/>
</dbReference>
<evidence type="ECO:0000259" key="2">
    <source>
        <dbReference type="PROSITE" id="PS50006"/>
    </source>
</evidence>
<proteinExistence type="predicted"/>
<name>A0A813LAY5_POLGL</name>
<evidence type="ECO:0000256" key="1">
    <source>
        <dbReference type="SAM" id="MobiDB-lite"/>
    </source>
</evidence>
<feature type="domain" description="FHA" evidence="2">
    <location>
        <begin position="1"/>
        <end position="71"/>
    </location>
</feature>
<feature type="region of interest" description="Disordered" evidence="1">
    <location>
        <begin position="124"/>
        <end position="199"/>
    </location>
</feature>
<organism evidence="3 4">
    <name type="scientific">Polarella glacialis</name>
    <name type="common">Dinoflagellate</name>
    <dbReference type="NCBI Taxonomy" id="89957"/>
    <lineage>
        <taxon>Eukaryota</taxon>
        <taxon>Sar</taxon>
        <taxon>Alveolata</taxon>
        <taxon>Dinophyceae</taxon>
        <taxon>Suessiales</taxon>
        <taxon>Suessiaceae</taxon>
        <taxon>Polarella</taxon>
    </lineage>
</organism>
<feature type="compositionally biased region" description="Acidic residues" evidence="1">
    <location>
        <begin position="316"/>
        <end position="336"/>
    </location>
</feature>
<dbReference type="Gene3D" id="2.60.200.20">
    <property type="match status" value="1"/>
</dbReference>
<dbReference type="PROSITE" id="PS50006">
    <property type="entry name" value="FHA_DOMAIN"/>
    <property type="match status" value="1"/>
</dbReference>
<feature type="compositionally biased region" description="Basic residues" evidence="1">
    <location>
        <begin position="345"/>
        <end position="355"/>
    </location>
</feature>
<dbReference type="Proteomes" id="UP000626109">
    <property type="component" value="Unassembled WGS sequence"/>
</dbReference>
<comment type="caution">
    <text evidence="3">The sequence shown here is derived from an EMBL/GenBank/DDBJ whole genome shotgun (WGS) entry which is preliminary data.</text>
</comment>
<dbReference type="CDD" id="cd00060">
    <property type="entry name" value="FHA"/>
    <property type="match status" value="1"/>
</dbReference>
<sequence length="355" mass="38735">VQAGRDPNNDVVINMQDVSKIHCQLALRQFWMPKKEGSGSKASVDPHEEPQSALFLRDVSRNKMLVNGAPAFRPWHWLQEEDVIGLQTASGDSQSLYKVKYNVHRKIPGHIVTVQDLQSSAEAAAASKAAEADQDSEEDRPLLPGASGGGAQGSRQPRERQPPARFTQASAKPSGGRGRGKGSGRGVPAVQQRQPGAKDEKLSFAQFKAANSGTGLSQQELSKLWNALCKGEKEGSAASPLAAQPPFGEEVCGRIVDVTYDTGTTYRMRVTDFDKRRRWHVCNSSGLSTWDGESFDDVLMLSDMHRKGQIRFIDGDVGEASDKEEDPEESDDDGDDDYKGTAKGPARKRARTTKK</sequence>
<accession>A0A813LAY5</accession>
<feature type="compositionally biased region" description="Gly residues" evidence="1">
    <location>
        <begin position="175"/>
        <end position="185"/>
    </location>
</feature>
<evidence type="ECO:0000313" key="3">
    <source>
        <dbReference type="EMBL" id="CAE8722741.1"/>
    </source>
</evidence>
<reference evidence="3" key="1">
    <citation type="submission" date="2021-02" db="EMBL/GenBank/DDBJ databases">
        <authorList>
            <person name="Dougan E. K."/>
            <person name="Rhodes N."/>
            <person name="Thang M."/>
            <person name="Chan C."/>
        </authorList>
    </citation>
    <scope>NUCLEOTIDE SEQUENCE</scope>
</reference>